<keyword evidence="2" id="KW-0547">Nucleotide-binding</keyword>
<dbReference type="SUPFAM" id="SSF53623">
    <property type="entry name" value="MurD-like peptide ligases, catalytic domain"/>
    <property type="match status" value="1"/>
</dbReference>
<dbReference type="OrthoDB" id="6196979at2"/>
<gene>
    <name evidence="5" type="ORF">Thi970DRAFT_01103</name>
</gene>
<dbReference type="InterPro" id="IPR036615">
    <property type="entry name" value="Mur_ligase_C_dom_sf"/>
</dbReference>
<keyword evidence="3" id="KW-0067">ATP-binding</keyword>
<dbReference type="InterPro" id="IPR036565">
    <property type="entry name" value="Mur-like_cat_sf"/>
</dbReference>
<accession>H8YYB2</accession>
<keyword evidence="1" id="KW-0436">Ligase</keyword>
<dbReference type="Proteomes" id="UP000002964">
    <property type="component" value="Unassembled WGS sequence"/>
</dbReference>
<dbReference type="HOGENOM" id="CLU_290682_0_0_6"/>
<reference evidence="6" key="1">
    <citation type="submission" date="2011-06" db="EMBL/GenBank/DDBJ databases">
        <authorList>
            <consortium name="US DOE Joint Genome Institute (JGI-PGF)"/>
            <person name="Lucas S."/>
            <person name="Han J."/>
            <person name="Lapidus A."/>
            <person name="Cheng J.-F."/>
            <person name="Goodwin L."/>
            <person name="Pitluck S."/>
            <person name="Peters L."/>
            <person name="Land M.L."/>
            <person name="Hauser L."/>
            <person name="Vogl K."/>
            <person name="Liu Z."/>
            <person name="Overmann J."/>
            <person name="Frigaard N.-U."/>
            <person name="Bryant D.A."/>
            <person name="Woyke T.J."/>
        </authorList>
    </citation>
    <scope>NUCLEOTIDE SEQUENCE [LARGE SCALE GENOMIC DNA]</scope>
    <source>
        <strain evidence="6">970</strain>
    </source>
</reference>
<dbReference type="PANTHER" id="PTHR43024">
    <property type="entry name" value="UDP-N-ACETYLMURAMOYL-TRIPEPTIDE--D-ALANYL-D-ALANINE LIGASE"/>
    <property type="match status" value="1"/>
</dbReference>
<dbReference type="Pfam" id="PF08245">
    <property type="entry name" value="Mur_ligase_M"/>
    <property type="match status" value="1"/>
</dbReference>
<dbReference type="GO" id="GO:0016881">
    <property type="term" value="F:acid-amino acid ligase activity"/>
    <property type="evidence" value="ECO:0007669"/>
    <property type="project" value="InterPro"/>
</dbReference>
<dbReference type="Gene3D" id="3.90.190.20">
    <property type="entry name" value="Mur ligase, C-terminal domain"/>
    <property type="match status" value="1"/>
</dbReference>
<feature type="domain" description="Mur ligase central" evidence="4">
    <location>
        <begin position="439"/>
        <end position="617"/>
    </location>
</feature>
<name>H8YYB2_9GAMM</name>
<dbReference type="RefSeq" id="WP_009147522.1">
    <property type="nucleotide sequence ID" value="NZ_CP121471.1"/>
</dbReference>
<dbReference type="InterPro" id="IPR036597">
    <property type="entry name" value="Fido-like_dom_sf"/>
</dbReference>
<evidence type="ECO:0000313" key="6">
    <source>
        <dbReference type="Proteomes" id="UP000002964"/>
    </source>
</evidence>
<reference evidence="5 6" key="2">
    <citation type="submission" date="2011-11" db="EMBL/GenBank/DDBJ databases">
        <authorList>
            <consortium name="US DOE Joint Genome Institute"/>
            <person name="Lucas S."/>
            <person name="Han J."/>
            <person name="Lapidus A."/>
            <person name="Cheng J.-F."/>
            <person name="Goodwin L."/>
            <person name="Pitluck S."/>
            <person name="Peters L."/>
            <person name="Ovchinnikova G."/>
            <person name="Zhang X."/>
            <person name="Detter J.C."/>
            <person name="Han C."/>
            <person name="Tapia R."/>
            <person name="Land M."/>
            <person name="Hauser L."/>
            <person name="Kyrpides N."/>
            <person name="Ivanova N."/>
            <person name="Pagani I."/>
            <person name="Vogl K."/>
            <person name="Liu Z."/>
            <person name="Overmann J."/>
            <person name="Frigaard N.-U."/>
            <person name="Bryant D."/>
            <person name="Woyke T."/>
        </authorList>
    </citation>
    <scope>NUCLEOTIDE SEQUENCE [LARGE SCALE GENOMIC DNA]</scope>
    <source>
        <strain evidence="5 6">970</strain>
    </source>
</reference>
<dbReference type="Gene3D" id="1.10.3290.10">
    <property type="entry name" value="Fido-like domain"/>
    <property type="match status" value="1"/>
</dbReference>
<dbReference type="AlphaFoldDB" id="H8YYB2"/>
<dbReference type="EMBL" id="JH603168">
    <property type="protein sequence ID" value="EIC23438.1"/>
    <property type="molecule type" value="Genomic_DNA"/>
</dbReference>
<dbReference type="GO" id="GO:0005524">
    <property type="term" value="F:ATP binding"/>
    <property type="evidence" value="ECO:0007669"/>
    <property type="project" value="UniProtKB-KW"/>
</dbReference>
<dbReference type="eggNOG" id="COG0770">
    <property type="taxonomic scope" value="Bacteria"/>
</dbReference>
<keyword evidence="6" id="KW-1185">Reference proteome</keyword>
<dbReference type="Gene3D" id="3.40.1190.10">
    <property type="entry name" value="Mur-like, catalytic domain"/>
    <property type="match status" value="1"/>
</dbReference>
<proteinExistence type="predicted"/>
<sequence>MSSIKALKQFDRSQLWRLFVDGRFHKKYGGWVGYEAGERGSVRAWLSAFAYMLDHFDLSSGLKGTYLRELHKRAMLGVQTTNIKSSPGDIRYLNSGIPFFASSTTYEHLVEVFAMRRGDGTAMFNNRRFAKPADELSLDDVWAALLKEGRLNYRNWYPNLDLRQQEAINGRHSLQEFYSAKHSVQMLMVAKMEEILARYNRDIRRARNDEEKLATIALVPRELELLHPFPDGNSRTFSCVTLTHLLLWHGFSPTLLENPNLDNEVSHAQWVGEVKKGMARFKALSANPDMRVFDFSIQDMASGDRKRFLEMASEVNRCLDNHREIYLTPERLADFTSGRWLMDSCDPNLRFTGVGTYGTHRPGNLYFALALGDWRTDKKDPRCELAAILSKGMRALVIDDMRYATGWPVPVLLVDDITAAFKNCAIQVRQQKNPTTVLVTGTEGKTGAKVQFHHLLSKQVQTHAVLNSANTEVPVLRSLIELSEEDKVEINEVSVGSDEALRVERARMVNPDLCFITNVGPNHMDMHKTLDNIFIAKSSVVEGLRDGGKCIVNADIHHFPKLIAQIDRRRPGTPILTYGTSELNNGVLLTQTFVPERFGWNVRARINGEELSYFLPLFQQHAPLGSVGILLAIQYLGHDIQRAARDYAGLIPFETMGRILEFPKRSGKVLFYDQSRRGAIKGMRSAFADMKNFRIDGRIVALVGGISTKKDSDWTREAHTELAQLINDSRIARLYTTGNYMDYVTERLKDPSIFVRHCDDLDALAQNLFNEVRGGDLLFIIGNAYLYLGRVSERLLALKDESRFDPAIVDQSLSQETFEFYQGLVTQAEVDRGLSLEQALYQTGLPEHSFAAFQALYPTFEQACGFMLFDFFAQIDKALTNQWSLVNVNEAMKTGGFESYVYSKDYCSRWFANFTKQSNLKKKQLFGSFYDYGNEAYLLHIEVATTNLHLGFVSWRQNDENEEAGRTLVRMTAAERSSAAQRFTALTDLTFRFLPRDWGLGWISYDCGAWIDPINTKNFCRLRDPLNNDFYTQTLEPLLKKLVATVANKPSS</sequence>
<dbReference type="SUPFAM" id="SSF140931">
    <property type="entry name" value="Fic-like"/>
    <property type="match status" value="1"/>
</dbReference>
<dbReference type="PANTHER" id="PTHR43024:SF1">
    <property type="entry name" value="UDP-N-ACETYLMURAMOYL-TRIPEPTIDE--D-ALANYL-D-ALANINE LIGASE"/>
    <property type="match status" value="1"/>
</dbReference>
<dbReference type="STRING" id="631362.Thi970DRAFT_01103"/>
<protein>
    <submittedName>
        <fullName evidence="5">UDP-N-acetylmuramyl pentapeptide synthase</fullName>
    </submittedName>
</protein>
<dbReference type="InterPro" id="IPR013221">
    <property type="entry name" value="Mur_ligase_cen"/>
</dbReference>
<evidence type="ECO:0000313" key="5">
    <source>
        <dbReference type="EMBL" id="EIC23438.1"/>
    </source>
</evidence>
<evidence type="ECO:0000256" key="1">
    <source>
        <dbReference type="ARBA" id="ARBA00022598"/>
    </source>
</evidence>
<evidence type="ECO:0000256" key="3">
    <source>
        <dbReference type="ARBA" id="ARBA00022840"/>
    </source>
</evidence>
<dbReference type="eggNOG" id="COG3177">
    <property type="taxonomic scope" value="Bacteria"/>
</dbReference>
<evidence type="ECO:0000256" key="2">
    <source>
        <dbReference type="ARBA" id="ARBA00022741"/>
    </source>
</evidence>
<dbReference type="InterPro" id="IPR051046">
    <property type="entry name" value="MurCDEF_CellWall_CoF430Synth"/>
</dbReference>
<organism evidence="5 6">
    <name type="scientific">Thiorhodovibrio frisius</name>
    <dbReference type="NCBI Taxonomy" id="631362"/>
    <lineage>
        <taxon>Bacteria</taxon>
        <taxon>Pseudomonadati</taxon>
        <taxon>Pseudomonadota</taxon>
        <taxon>Gammaproteobacteria</taxon>
        <taxon>Chromatiales</taxon>
        <taxon>Chromatiaceae</taxon>
        <taxon>Thiorhodovibrio</taxon>
    </lineage>
</organism>
<dbReference type="SUPFAM" id="SSF53244">
    <property type="entry name" value="MurD-like peptide ligases, peptide-binding domain"/>
    <property type="match status" value="1"/>
</dbReference>
<evidence type="ECO:0000259" key="4">
    <source>
        <dbReference type="Pfam" id="PF08245"/>
    </source>
</evidence>